<evidence type="ECO:0000313" key="1">
    <source>
        <dbReference type="EMBL" id="VFS74365.1"/>
    </source>
</evidence>
<protein>
    <submittedName>
        <fullName evidence="1">Uncharacterized protein</fullName>
    </submittedName>
</protein>
<proteinExistence type="predicted"/>
<dbReference type="Proteomes" id="UP000401081">
    <property type="component" value="Unassembled WGS sequence"/>
</dbReference>
<reference evidence="1 2" key="1">
    <citation type="submission" date="2019-03" db="EMBL/GenBank/DDBJ databases">
        <authorList>
            <consortium name="Pathogen Informatics"/>
        </authorList>
    </citation>
    <scope>NUCLEOTIDE SEQUENCE [LARGE SCALE GENOMIC DNA]</scope>
    <source>
        <strain evidence="1 2">NCTC12993</strain>
    </source>
</reference>
<dbReference type="RefSeq" id="WP_061281433.1">
    <property type="nucleotide sequence ID" value="NZ_BCTM01000008.1"/>
</dbReference>
<accession>A0A485BKM6</accession>
<gene>
    <name evidence="1" type="ORF">NCTC12993_05120</name>
</gene>
<dbReference type="EMBL" id="CAADJD010000022">
    <property type="protein sequence ID" value="VFS74365.1"/>
    <property type="molecule type" value="Genomic_DNA"/>
</dbReference>
<evidence type="ECO:0000313" key="2">
    <source>
        <dbReference type="Proteomes" id="UP000401081"/>
    </source>
</evidence>
<sequence length="82" mass="9219">MSEVIEKQTNKAIAIIAEYIQRASKNEQLQEAKTRLDKKVVLFSDDENCDLGKLMTAFVPAMTSHSREKFFEEIAAALEAAL</sequence>
<keyword evidence="2" id="KW-1185">Reference proteome</keyword>
<dbReference type="AlphaFoldDB" id="A0A485BKM6"/>
<organism evidence="1 2">
    <name type="scientific">Kluyvera cryocrescens</name>
    <name type="common">Kluyvera citrophila</name>
    <dbReference type="NCBI Taxonomy" id="580"/>
    <lineage>
        <taxon>Bacteria</taxon>
        <taxon>Pseudomonadati</taxon>
        <taxon>Pseudomonadota</taxon>
        <taxon>Gammaproteobacteria</taxon>
        <taxon>Enterobacterales</taxon>
        <taxon>Enterobacteriaceae</taxon>
        <taxon>Kluyvera</taxon>
    </lineage>
</organism>
<name>A0A485BKM6_KLUCR</name>